<reference evidence="2 3" key="1">
    <citation type="journal article" date="2021" name="Elife">
        <title>Chloroplast acquisition without the gene transfer in kleptoplastic sea slugs, Plakobranchus ocellatus.</title>
        <authorList>
            <person name="Maeda T."/>
            <person name="Takahashi S."/>
            <person name="Yoshida T."/>
            <person name="Shimamura S."/>
            <person name="Takaki Y."/>
            <person name="Nagai Y."/>
            <person name="Toyoda A."/>
            <person name="Suzuki Y."/>
            <person name="Arimoto A."/>
            <person name="Ishii H."/>
            <person name="Satoh N."/>
            <person name="Nishiyama T."/>
            <person name="Hasebe M."/>
            <person name="Maruyama T."/>
            <person name="Minagawa J."/>
            <person name="Obokata J."/>
            <person name="Shigenobu S."/>
        </authorList>
    </citation>
    <scope>NUCLEOTIDE SEQUENCE [LARGE SCALE GENOMIC DNA]</scope>
</reference>
<keyword evidence="3" id="KW-1185">Reference proteome</keyword>
<evidence type="ECO:0000313" key="2">
    <source>
        <dbReference type="EMBL" id="GFO35877.1"/>
    </source>
</evidence>
<name>A0AAV4CVE1_9GAST</name>
<protein>
    <submittedName>
        <fullName evidence="2">Uncharacterized protein</fullName>
    </submittedName>
</protein>
<gene>
    <name evidence="2" type="ORF">PoB_006238200</name>
</gene>
<feature type="region of interest" description="Disordered" evidence="1">
    <location>
        <begin position="1"/>
        <end position="25"/>
    </location>
</feature>
<dbReference type="EMBL" id="BLXT01007005">
    <property type="protein sequence ID" value="GFO35877.1"/>
    <property type="molecule type" value="Genomic_DNA"/>
</dbReference>
<accession>A0AAV4CVE1</accession>
<proteinExistence type="predicted"/>
<evidence type="ECO:0000256" key="1">
    <source>
        <dbReference type="SAM" id="MobiDB-lite"/>
    </source>
</evidence>
<comment type="caution">
    <text evidence="2">The sequence shown here is derived from an EMBL/GenBank/DDBJ whole genome shotgun (WGS) entry which is preliminary data.</text>
</comment>
<organism evidence="2 3">
    <name type="scientific">Plakobranchus ocellatus</name>
    <dbReference type="NCBI Taxonomy" id="259542"/>
    <lineage>
        <taxon>Eukaryota</taxon>
        <taxon>Metazoa</taxon>
        <taxon>Spiralia</taxon>
        <taxon>Lophotrochozoa</taxon>
        <taxon>Mollusca</taxon>
        <taxon>Gastropoda</taxon>
        <taxon>Heterobranchia</taxon>
        <taxon>Euthyneura</taxon>
        <taxon>Panpulmonata</taxon>
        <taxon>Sacoglossa</taxon>
        <taxon>Placobranchoidea</taxon>
        <taxon>Plakobranchidae</taxon>
        <taxon>Plakobranchus</taxon>
    </lineage>
</organism>
<evidence type="ECO:0000313" key="3">
    <source>
        <dbReference type="Proteomes" id="UP000735302"/>
    </source>
</evidence>
<feature type="compositionally biased region" description="Basic and acidic residues" evidence="1">
    <location>
        <begin position="10"/>
        <end position="25"/>
    </location>
</feature>
<dbReference type="Proteomes" id="UP000735302">
    <property type="component" value="Unassembled WGS sequence"/>
</dbReference>
<sequence>MWGGKGKAKRDKEREREKNRNDDRDRWTIEYETNQLSDYRDVGDEGEIWRTVNENRLNYRHVQIYYLHLREGGSDSNGWDPAGLPVGGRAVSTQSRLPGEASSYYRHVVNSLMAAAANLA</sequence>
<dbReference type="AlphaFoldDB" id="A0AAV4CVE1"/>